<dbReference type="Proteomes" id="UP000502035">
    <property type="component" value="Chromosome"/>
</dbReference>
<reference evidence="1 2" key="1">
    <citation type="submission" date="2020-03" db="EMBL/GenBank/DDBJ databases">
        <title>Nocardioides sp. nov., isolated from fish.</title>
        <authorList>
            <person name="Hyun D.-W."/>
            <person name="Bae J.-W."/>
        </authorList>
    </citation>
    <scope>NUCLEOTIDE SEQUENCE [LARGE SCALE GENOMIC DNA]</scope>
    <source>
        <strain evidence="1 2">HDW12A</strain>
    </source>
</reference>
<dbReference type="KEGG" id="npi:G7071_13865"/>
<protein>
    <submittedName>
        <fullName evidence="1">Uncharacterized protein</fullName>
    </submittedName>
</protein>
<dbReference type="EMBL" id="CP049866">
    <property type="protein sequence ID" value="QIK76341.1"/>
    <property type="molecule type" value="Genomic_DNA"/>
</dbReference>
<evidence type="ECO:0000313" key="2">
    <source>
        <dbReference type="Proteomes" id="UP000502035"/>
    </source>
</evidence>
<dbReference type="RefSeq" id="WP_166319691.1">
    <property type="nucleotide sequence ID" value="NZ_CP049866.1"/>
</dbReference>
<gene>
    <name evidence="1" type="ORF">G7071_13865</name>
</gene>
<proteinExistence type="predicted"/>
<dbReference type="AlphaFoldDB" id="A0A6G7YI78"/>
<accession>A0A6G7YI78</accession>
<evidence type="ECO:0000313" key="1">
    <source>
        <dbReference type="EMBL" id="QIK76341.1"/>
    </source>
</evidence>
<sequence length="238" mass="25734">MADLRSRIEVAKLASELGTTTERLAFLAEHDVEDIRALHTTISTVLHERNEDRITRLAGLAPLLPTAITARIAEHAMGPLVSARFAGAISPDDAAKLAKKLRPAFLSEVAACLDPQRAKTLLSRLPDSLLIDAGRGLREKHEHVSLGRFVAVVNTEVALGVMDGSSGDELLQVGLFTEAADALAAIIDRLPDDRLVEVLQAARARDIYEDAVALLLPSVADERRKRLTDRITAEAETS</sequence>
<name>A0A6G7YI78_9ACTN</name>
<keyword evidence="2" id="KW-1185">Reference proteome</keyword>
<organism evidence="1 2">
    <name type="scientific">Nocardioides piscis</name>
    <dbReference type="NCBI Taxonomy" id="2714938"/>
    <lineage>
        <taxon>Bacteria</taxon>
        <taxon>Bacillati</taxon>
        <taxon>Actinomycetota</taxon>
        <taxon>Actinomycetes</taxon>
        <taxon>Propionibacteriales</taxon>
        <taxon>Nocardioidaceae</taxon>
        <taxon>Nocardioides</taxon>
    </lineage>
</organism>